<dbReference type="Pfam" id="PF07974">
    <property type="entry name" value="EGF_2"/>
    <property type="match status" value="1"/>
</dbReference>
<evidence type="ECO:0000256" key="4">
    <source>
        <dbReference type="SAM" id="SignalP"/>
    </source>
</evidence>
<dbReference type="AlphaFoldDB" id="A0A2R5GQ87"/>
<keyword evidence="2" id="KW-0677">Repeat</keyword>
<evidence type="ECO:0000259" key="5">
    <source>
        <dbReference type="PROSITE" id="PS00022"/>
    </source>
</evidence>
<organism evidence="7 8">
    <name type="scientific">Hondaea fermentalgiana</name>
    <dbReference type="NCBI Taxonomy" id="2315210"/>
    <lineage>
        <taxon>Eukaryota</taxon>
        <taxon>Sar</taxon>
        <taxon>Stramenopiles</taxon>
        <taxon>Bigyra</taxon>
        <taxon>Labyrinthulomycetes</taxon>
        <taxon>Thraustochytrida</taxon>
        <taxon>Thraustochytriidae</taxon>
        <taxon>Hondaea</taxon>
    </lineage>
</organism>
<keyword evidence="4" id="KW-0732">Signal</keyword>
<dbReference type="OrthoDB" id="6130531at2759"/>
<protein>
    <submittedName>
        <fullName evidence="7">Tenascin</fullName>
    </submittedName>
</protein>
<evidence type="ECO:0000256" key="3">
    <source>
        <dbReference type="ARBA" id="ARBA00023157"/>
    </source>
</evidence>
<gene>
    <name evidence="7" type="ORF">FCC1311_092512</name>
</gene>
<evidence type="ECO:0000256" key="1">
    <source>
        <dbReference type="ARBA" id="ARBA00022536"/>
    </source>
</evidence>
<keyword evidence="8" id="KW-1185">Reference proteome</keyword>
<proteinExistence type="predicted"/>
<reference evidence="7 8" key="1">
    <citation type="submission" date="2017-12" db="EMBL/GenBank/DDBJ databases">
        <title>Sequencing, de novo assembly and annotation of complete genome of a new Thraustochytrid species, strain FCC1311.</title>
        <authorList>
            <person name="Sedici K."/>
            <person name="Godart F."/>
            <person name="Aiese Cigliano R."/>
            <person name="Sanseverino W."/>
            <person name="Barakat M."/>
            <person name="Ortet P."/>
            <person name="Marechal E."/>
            <person name="Cagnac O."/>
            <person name="Amato A."/>
        </authorList>
    </citation>
    <scope>NUCLEOTIDE SEQUENCE [LARGE SCALE GENOMIC DNA]</scope>
</reference>
<dbReference type="PANTHER" id="PTHR11219:SF69">
    <property type="entry name" value="TENEURIN-A"/>
    <property type="match status" value="1"/>
</dbReference>
<evidence type="ECO:0000256" key="2">
    <source>
        <dbReference type="ARBA" id="ARBA00022737"/>
    </source>
</evidence>
<feature type="signal peptide" evidence="4">
    <location>
        <begin position="1"/>
        <end position="21"/>
    </location>
</feature>
<keyword evidence="3" id="KW-1015">Disulfide bond</keyword>
<sequence>MTSKAIALLAMVAVLLGGANAECPNQCSGHGRCSNNAMSFSTATSTVPRIQLPTGGTYSQYGWDTANVKKDSCTCFTRLEEGNTVYAWQGADCSERTCPYGKSWDAAPHANDAHDIQAECSGRGLCDRNTGTCECFPGYEGKGCRRMSCPNDCSGHGRCKTLHEIAKLRSENTNWSPFTEFDYASVVYDSAWDAHKVQGCECDEGFKGADCSLVECPSGTDPMGGPGATSGRECSGRGICDYGSGVCSCFETYGGDKCEIQKQSYL</sequence>
<feature type="domain" description="EGF-like" evidence="5">
    <location>
        <begin position="247"/>
        <end position="258"/>
    </location>
</feature>
<comment type="caution">
    <text evidence="7">The sequence shown here is derived from an EMBL/GenBank/DDBJ whole genome shotgun (WGS) entry which is preliminary data.</text>
</comment>
<dbReference type="InterPro" id="IPR000742">
    <property type="entry name" value="EGF"/>
</dbReference>
<feature type="domain" description="EGF-like" evidence="5 6">
    <location>
        <begin position="133"/>
        <end position="144"/>
    </location>
</feature>
<dbReference type="PRINTS" id="PR00011">
    <property type="entry name" value="EGFLAMININ"/>
</dbReference>
<dbReference type="InterPro" id="IPR013111">
    <property type="entry name" value="EGF_extracell"/>
</dbReference>
<feature type="chain" id="PRO_5015330338" evidence="4">
    <location>
        <begin position="22"/>
        <end position="266"/>
    </location>
</feature>
<evidence type="ECO:0000313" key="8">
    <source>
        <dbReference type="Proteomes" id="UP000241890"/>
    </source>
</evidence>
<name>A0A2R5GQ87_9STRA</name>
<accession>A0A2R5GQ87</accession>
<dbReference type="InterPro" id="IPR051216">
    <property type="entry name" value="Teneurin"/>
</dbReference>
<dbReference type="PANTHER" id="PTHR11219">
    <property type="entry name" value="TENEURIN AND N-ACETYLGLUCOSAMINE-1-PHOSPHODIESTER ALPHA-N-ACETYLGLUCOSAMINIDASE"/>
    <property type="match status" value="1"/>
</dbReference>
<dbReference type="InParanoid" id="A0A2R5GQ87"/>
<evidence type="ECO:0000313" key="7">
    <source>
        <dbReference type="EMBL" id="GBG33027.1"/>
    </source>
</evidence>
<dbReference type="Proteomes" id="UP000241890">
    <property type="component" value="Unassembled WGS sequence"/>
</dbReference>
<dbReference type="PROSITE" id="PS01186">
    <property type="entry name" value="EGF_2"/>
    <property type="match status" value="1"/>
</dbReference>
<dbReference type="PROSITE" id="PS00022">
    <property type="entry name" value="EGF_1"/>
    <property type="match status" value="2"/>
</dbReference>
<dbReference type="Gene3D" id="2.10.25.10">
    <property type="entry name" value="Laminin"/>
    <property type="match status" value="2"/>
</dbReference>
<evidence type="ECO:0000259" key="6">
    <source>
        <dbReference type="PROSITE" id="PS01186"/>
    </source>
</evidence>
<dbReference type="EMBL" id="BEYU01000139">
    <property type="protein sequence ID" value="GBG33027.1"/>
    <property type="molecule type" value="Genomic_DNA"/>
</dbReference>
<keyword evidence="1" id="KW-0245">EGF-like domain</keyword>